<proteinExistence type="predicted"/>
<feature type="compositionally biased region" description="Basic and acidic residues" evidence="6">
    <location>
        <begin position="1"/>
        <end position="13"/>
    </location>
</feature>
<name>A0ABR4P9Q6_9HELO</name>
<evidence type="ECO:0000313" key="9">
    <source>
        <dbReference type="Proteomes" id="UP001629113"/>
    </source>
</evidence>
<dbReference type="Pfam" id="PF00172">
    <property type="entry name" value="Zn_clus"/>
    <property type="match status" value="1"/>
</dbReference>
<dbReference type="PROSITE" id="PS00463">
    <property type="entry name" value="ZN2_CY6_FUNGAL_1"/>
    <property type="match status" value="1"/>
</dbReference>
<gene>
    <name evidence="8" type="ORF">PVAG01_08309</name>
</gene>
<evidence type="ECO:0000256" key="3">
    <source>
        <dbReference type="ARBA" id="ARBA00023015"/>
    </source>
</evidence>
<dbReference type="InterPro" id="IPR036864">
    <property type="entry name" value="Zn2-C6_fun-type_DNA-bd_sf"/>
</dbReference>
<evidence type="ECO:0000256" key="6">
    <source>
        <dbReference type="SAM" id="MobiDB-lite"/>
    </source>
</evidence>
<evidence type="ECO:0000256" key="1">
    <source>
        <dbReference type="ARBA" id="ARBA00004123"/>
    </source>
</evidence>
<dbReference type="InterPro" id="IPR007219">
    <property type="entry name" value="XnlR_reg_dom"/>
</dbReference>
<evidence type="ECO:0000256" key="4">
    <source>
        <dbReference type="ARBA" id="ARBA00023163"/>
    </source>
</evidence>
<dbReference type="Proteomes" id="UP001629113">
    <property type="component" value="Unassembled WGS sequence"/>
</dbReference>
<dbReference type="EMBL" id="JBFCZG010000007">
    <property type="protein sequence ID" value="KAL3419811.1"/>
    <property type="molecule type" value="Genomic_DNA"/>
</dbReference>
<organism evidence="8 9">
    <name type="scientific">Phlyctema vagabunda</name>
    <dbReference type="NCBI Taxonomy" id="108571"/>
    <lineage>
        <taxon>Eukaryota</taxon>
        <taxon>Fungi</taxon>
        <taxon>Dikarya</taxon>
        <taxon>Ascomycota</taxon>
        <taxon>Pezizomycotina</taxon>
        <taxon>Leotiomycetes</taxon>
        <taxon>Helotiales</taxon>
        <taxon>Dermateaceae</taxon>
        <taxon>Phlyctema</taxon>
    </lineage>
</organism>
<dbReference type="InterPro" id="IPR001138">
    <property type="entry name" value="Zn2Cys6_DnaBD"/>
</dbReference>
<comment type="caution">
    <text evidence="8">The sequence shown here is derived from an EMBL/GenBank/DDBJ whole genome shotgun (WGS) entry which is preliminary data.</text>
</comment>
<keyword evidence="2" id="KW-0479">Metal-binding</keyword>
<dbReference type="PROSITE" id="PS50048">
    <property type="entry name" value="ZN2_CY6_FUNGAL_2"/>
    <property type="match status" value="1"/>
</dbReference>
<keyword evidence="9" id="KW-1185">Reference proteome</keyword>
<dbReference type="CDD" id="cd12148">
    <property type="entry name" value="fungal_TF_MHR"/>
    <property type="match status" value="1"/>
</dbReference>
<reference evidence="8 9" key="1">
    <citation type="submission" date="2024-06" db="EMBL/GenBank/DDBJ databases">
        <title>Complete genome of Phlyctema vagabunda strain 19-DSS-EL-015.</title>
        <authorList>
            <person name="Fiorenzani C."/>
        </authorList>
    </citation>
    <scope>NUCLEOTIDE SEQUENCE [LARGE SCALE GENOMIC DNA]</scope>
    <source>
        <strain evidence="8 9">19-DSS-EL-015</strain>
    </source>
</reference>
<dbReference type="CDD" id="cd00067">
    <property type="entry name" value="GAL4"/>
    <property type="match status" value="1"/>
</dbReference>
<evidence type="ECO:0000313" key="8">
    <source>
        <dbReference type="EMBL" id="KAL3419811.1"/>
    </source>
</evidence>
<feature type="domain" description="Zn(2)-C6 fungal-type" evidence="7">
    <location>
        <begin position="50"/>
        <end position="79"/>
    </location>
</feature>
<dbReference type="SMART" id="SM00066">
    <property type="entry name" value="GAL4"/>
    <property type="match status" value="1"/>
</dbReference>
<dbReference type="SUPFAM" id="SSF57701">
    <property type="entry name" value="Zn2/Cys6 DNA-binding domain"/>
    <property type="match status" value="1"/>
</dbReference>
<dbReference type="InterPro" id="IPR050815">
    <property type="entry name" value="TF_fung"/>
</dbReference>
<evidence type="ECO:0000256" key="2">
    <source>
        <dbReference type="ARBA" id="ARBA00022723"/>
    </source>
</evidence>
<feature type="region of interest" description="Disordered" evidence="6">
    <location>
        <begin position="1"/>
        <end position="41"/>
    </location>
</feature>
<evidence type="ECO:0000256" key="5">
    <source>
        <dbReference type="ARBA" id="ARBA00023242"/>
    </source>
</evidence>
<dbReference type="SMART" id="SM00906">
    <property type="entry name" value="Fungal_trans"/>
    <property type="match status" value="1"/>
</dbReference>
<dbReference type="Pfam" id="PF04082">
    <property type="entry name" value="Fungal_trans"/>
    <property type="match status" value="1"/>
</dbReference>
<dbReference type="PANTHER" id="PTHR47338">
    <property type="entry name" value="ZN(II)2CYS6 TRANSCRIPTION FACTOR (EUROFUNG)-RELATED"/>
    <property type="match status" value="1"/>
</dbReference>
<keyword evidence="5" id="KW-0539">Nucleus</keyword>
<feature type="compositionally biased region" description="Low complexity" evidence="6">
    <location>
        <begin position="27"/>
        <end position="41"/>
    </location>
</feature>
<feature type="region of interest" description="Disordered" evidence="6">
    <location>
        <begin position="665"/>
        <end position="689"/>
    </location>
</feature>
<comment type="subcellular location">
    <subcellularLocation>
        <location evidence="1">Nucleus</location>
    </subcellularLocation>
</comment>
<accession>A0ABR4P9Q6</accession>
<protein>
    <recommendedName>
        <fullName evidence="7">Zn(2)-C6 fungal-type domain-containing protein</fullName>
    </recommendedName>
</protein>
<keyword evidence="4" id="KW-0804">Transcription</keyword>
<keyword evidence="3" id="KW-0805">Transcription regulation</keyword>
<feature type="region of interest" description="Disordered" evidence="6">
    <location>
        <begin position="722"/>
        <end position="746"/>
    </location>
</feature>
<evidence type="ECO:0000259" key="7">
    <source>
        <dbReference type="PROSITE" id="PS50048"/>
    </source>
</evidence>
<dbReference type="Gene3D" id="4.10.240.10">
    <property type="entry name" value="Zn(2)-C6 fungal-type DNA-binding domain"/>
    <property type="match status" value="1"/>
</dbReference>
<sequence>MVHRDKDVRETWSKKRKCSNGNGNGNGNTTTVVSAGTSATNAETEEEGPACWSCRRRKTKCSRQQPCNQCSKLNCECLYEETRERPGLKTGAVEALNKRVSMLEQMFLGQGIILSPILERAFVPQRTATNTLPSLQSRADAVRDLYMSAAQKSSSPSPAPAPASLLPEDWWTLASQTGQLPPPEVVNCLVEIYFDQIHPWIPILHITSFRQRFAQVGQQTELLTLLQAIISICLRLATNIKLPQHLRKIICRKYQQNVILASMEKFSVENLQALVIVAFDIIGSGRGPSAWSVVGSMTRTVEQLQLSVEEGENGADSNGGFFIQRIKFLRKSTSWVEEEERRRVFWNVFLMDRFCSVATGWNNSLTGADVQRRLPCEGSLWRDGQPVKTARFGISDRETLSQHNLLTPTSERQAADEEELESIGGFAFCIEASENLNLVTKFFLQYPIRYDRPDEVDLWLMRFKELDLRLVRWRLFLPNKWKNALVLNQDGIMDPNLTLAHITHNTAVMQLHQAVAYPSPDWHEAQSKLPSQISSDTCLTAAREINKIANQYLARSIGITNPQFSFCLFIAGRVLLAHSVYYQLPLDDAFDSIVKLLININRRWEGSSTEEDVQDNLASKFAKRLQEARIAALAPKITENLPTTSIDLRQPVYSEQAENQEPKATFSMGHHLPPIHQHGPEDNYSPESISLAFPPLPQSFIQYNTAIDENAAFRDLSSNENISSQEDHVHSYPPADSAIHSQDPGALPQLNSLDAIFDELNQHTLRVSMLSDPYI</sequence>
<dbReference type="PANTHER" id="PTHR47338:SF23">
    <property type="entry name" value="ZN(II)2CYS6 TRANSCRIPTION FACTOR (EUROFUNG)"/>
    <property type="match status" value="1"/>
</dbReference>